<evidence type="ECO:0000313" key="3">
    <source>
        <dbReference type="Proteomes" id="UP000606974"/>
    </source>
</evidence>
<keyword evidence="3" id="KW-1185">Reference proteome</keyword>
<dbReference type="Proteomes" id="UP000606974">
    <property type="component" value="Unassembled WGS sequence"/>
</dbReference>
<dbReference type="EMBL" id="JAACFV010000009">
    <property type="protein sequence ID" value="KAF7512898.1"/>
    <property type="molecule type" value="Genomic_DNA"/>
</dbReference>
<proteinExistence type="predicted"/>
<evidence type="ECO:0000313" key="2">
    <source>
        <dbReference type="EMBL" id="KAF7512898.1"/>
    </source>
</evidence>
<evidence type="ECO:0000256" key="1">
    <source>
        <dbReference type="SAM" id="MobiDB-lite"/>
    </source>
</evidence>
<dbReference type="SUPFAM" id="SSF81301">
    <property type="entry name" value="Nucleotidyltransferase"/>
    <property type="match status" value="1"/>
</dbReference>
<feature type="compositionally biased region" description="Basic residues" evidence="1">
    <location>
        <begin position="13"/>
        <end position="22"/>
    </location>
</feature>
<organism evidence="2 3">
    <name type="scientific">Endocarpon pusillum</name>
    <dbReference type="NCBI Taxonomy" id="364733"/>
    <lineage>
        <taxon>Eukaryota</taxon>
        <taxon>Fungi</taxon>
        <taxon>Dikarya</taxon>
        <taxon>Ascomycota</taxon>
        <taxon>Pezizomycotina</taxon>
        <taxon>Eurotiomycetes</taxon>
        <taxon>Chaetothyriomycetidae</taxon>
        <taxon>Verrucariales</taxon>
        <taxon>Verrucariaceae</taxon>
        <taxon>Endocarpon</taxon>
    </lineage>
</organism>
<comment type="caution">
    <text evidence="2">The sequence shown here is derived from an EMBL/GenBank/DDBJ whole genome shotgun (WGS) entry which is preliminary data.</text>
</comment>
<accession>A0A8H7APK6</accession>
<dbReference type="AlphaFoldDB" id="A0A8H7APK6"/>
<protein>
    <submittedName>
        <fullName evidence="2">Uncharacterized protein</fullName>
    </submittedName>
</protein>
<gene>
    <name evidence="2" type="ORF">GJ744_012001</name>
</gene>
<dbReference type="OrthoDB" id="4719016at2759"/>
<dbReference type="Gene3D" id="3.30.460.10">
    <property type="entry name" value="Beta Polymerase, domain 2"/>
    <property type="match status" value="1"/>
</dbReference>
<sequence>MSSDSTNLEPLPRRARKPSHLHHQRLIRTARLTFWESITKSTSSESQWCDKAIAFLQEGCQGRNKNDEKLAEVLKRHLRAGDDLDAPPNDDCENWHKAQRDFVKDYGTHQQVFEKLTEKVKEDCERILKDTNILHQPVSSRTKDLFSLKDKVREQKKGPATRPIYEESTAELHQRIGDLAAIRILVYFPDNIPRAVEAIKSSGAFEIPEAVVSFSRTRFYQSARDIVQHRRAYLSTTWMGPGRNA</sequence>
<feature type="region of interest" description="Disordered" evidence="1">
    <location>
        <begin position="1"/>
        <end position="22"/>
    </location>
</feature>
<dbReference type="InterPro" id="IPR043519">
    <property type="entry name" value="NT_sf"/>
</dbReference>
<dbReference type="PANTHER" id="PTHR41773:SF1">
    <property type="entry name" value="RELA_SPOT DOMAIN-CONTAINING PROTEIN"/>
    <property type="match status" value="1"/>
</dbReference>
<name>A0A8H7APK6_9EURO</name>
<reference evidence="2" key="1">
    <citation type="submission" date="2020-02" db="EMBL/GenBank/DDBJ databases">
        <authorList>
            <person name="Palmer J.M."/>
        </authorList>
    </citation>
    <scope>NUCLEOTIDE SEQUENCE</scope>
    <source>
        <strain evidence="2">EPUS1.4</strain>
        <tissue evidence="2">Thallus</tissue>
    </source>
</reference>
<dbReference type="PANTHER" id="PTHR41773">
    <property type="entry name" value="GTP PYROPHOSPHATASE-RELATED"/>
    <property type="match status" value="1"/>
</dbReference>